<dbReference type="InterPro" id="IPR051045">
    <property type="entry name" value="TonB-dependent_transducer"/>
</dbReference>
<evidence type="ECO:0000256" key="2">
    <source>
        <dbReference type="ARBA" id="ARBA00006555"/>
    </source>
</evidence>
<reference evidence="13" key="2">
    <citation type="submission" date="2011-02" db="EMBL/GenBank/DDBJ databases">
        <title>The complete genome of Pedobacter saltans DSM 12145.</title>
        <authorList>
            <consortium name="US DOE Joint Genome Institute (JGI-PGF)"/>
            <person name="Lucas S."/>
            <person name="Copeland A."/>
            <person name="Lapidus A."/>
            <person name="Bruce D."/>
            <person name="Goodwin L."/>
            <person name="Pitluck S."/>
            <person name="Kyrpides N."/>
            <person name="Mavromatis K."/>
            <person name="Pagani I."/>
            <person name="Ivanova N."/>
            <person name="Ovchinnikova G."/>
            <person name="Lu M."/>
            <person name="Detter J.C."/>
            <person name="Han C."/>
            <person name="Land M."/>
            <person name="Hauser L."/>
            <person name="Markowitz V."/>
            <person name="Cheng J.-F."/>
            <person name="Hugenholtz P."/>
            <person name="Woyke T."/>
            <person name="Wu D."/>
            <person name="Tindall B."/>
            <person name="Pomrenke H.G."/>
            <person name="Brambilla E."/>
            <person name="Klenk H.-P."/>
            <person name="Eisen J.A."/>
        </authorList>
    </citation>
    <scope>NUCLEOTIDE SEQUENCE [LARGE SCALE GENOMIC DNA]</scope>
    <source>
        <strain evidence="13">ATCC 51119 / DSM 12145 / JCM 21818 / LMG 10337 / NBRC 100064 / NCIMB 13643</strain>
    </source>
</reference>
<evidence type="ECO:0000256" key="6">
    <source>
        <dbReference type="ARBA" id="ARBA00022692"/>
    </source>
</evidence>
<dbReference type="KEGG" id="psn:Pedsa_2765"/>
<keyword evidence="5" id="KW-0997">Cell inner membrane</keyword>
<dbReference type="GO" id="GO:0055085">
    <property type="term" value="P:transmembrane transport"/>
    <property type="evidence" value="ECO:0007669"/>
    <property type="project" value="InterPro"/>
</dbReference>
<evidence type="ECO:0000256" key="7">
    <source>
        <dbReference type="ARBA" id="ARBA00022927"/>
    </source>
</evidence>
<dbReference type="GO" id="GO:0031992">
    <property type="term" value="F:energy transducer activity"/>
    <property type="evidence" value="ECO:0007669"/>
    <property type="project" value="TreeGrafter"/>
</dbReference>
<keyword evidence="7" id="KW-0653">Protein transport</keyword>
<name>F0S7Q1_PSESL</name>
<organism evidence="12 13">
    <name type="scientific">Pseudopedobacter saltans (strain ATCC 51119 / DSM 12145 / JCM 21818 / CCUG 39354 / LMG 10337 / NBRC 100064 / NCIMB 13643)</name>
    <name type="common">Pedobacter saltans</name>
    <dbReference type="NCBI Taxonomy" id="762903"/>
    <lineage>
        <taxon>Bacteria</taxon>
        <taxon>Pseudomonadati</taxon>
        <taxon>Bacteroidota</taxon>
        <taxon>Sphingobacteriia</taxon>
        <taxon>Sphingobacteriales</taxon>
        <taxon>Sphingobacteriaceae</taxon>
        <taxon>Pseudopedobacter</taxon>
    </lineage>
</organism>
<evidence type="ECO:0000256" key="8">
    <source>
        <dbReference type="ARBA" id="ARBA00022989"/>
    </source>
</evidence>
<dbReference type="GO" id="GO:0098797">
    <property type="term" value="C:plasma membrane protein complex"/>
    <property type="evidence" value="ECO:0007669"/>
    <property type="project" value="TreeGrafter"/>
</dbReference>
<dbReference type="STRING" id="762903.Pedsa_2765"/>
<dbReference type="PROSITE" id="PS52015">
    <property type="entry name" value="TONB_CTD"/>
    <property type="match status" value="1"/>
</dbReference>
<evidence type="ECO:0000259" key="11">
    <source>
        <dbReference type="PROSITE" id="PS52015"/>
    </source>
</evidence>
<feature type="transmembrane region" description="Helical" evidence="10">
    <location>
        <begin position="6"/>
        <end position="24"/>
    </location>
</feature>
<comment type="similarity">
    <text evidence="2">Belongs to the TonB family.</text>
</comment>
<proteinExistence type="inferred from homology"/>
<evidence type="ECO:0000256" key="5">
    <source>
        <dbReference type="ARBA" id="ARBA00022519"/>
    </source>
</evidence>
<dbReference type="eggNOG" id="COG4219">
    <property type="taxonomic scope" value="Bacteria"/>
</dbReference>
<dbReference type="PANTHER" id="PTHR33446:SF2">
    <property type="entry name" value="PROTEIN TONB"/>
    <property type="match status" value="1"/>
</dbReference>
<dbReference type="Proteomes" id="UP000000310">
    <property type="component" value="Chromosome"/>
</dbReference>
<dbReference type="GO" id="GO:0015031">
    <property type="term" value="P:protein transport"/>
    <property type="evidence" value="ECO:0007669"/>
    <property type="project" value="UniProtKB-KW"/>
</dbReference>
<dbReference type="PANTHER" id="PTHR33446">
    <property type="entry name" value="PROTEIN TONB-RELATED"/>
    <property type="match status" value="1"/>
</dbReference>
<keyword evidence="9 10" id="KW-0472">Membrane</keyword>
<dbReference type="NCBIfam" id="TIGR01352">
    <property type="entry name" value="tonB_Cterm"/>
    <property type="match status" value="1"/>
</dbReference>
<evidence type="ECO:0000256" key="4">
    <source>
        <dbReference type="ARBA" id="ARBA00022475"/>
    </source>
</evidence>
<protein>
    <submittedName>
        <fullName evidence="12">TonB family protein</fullName>
    </submittedName>
</protein>
<evidence type="ECO:0000313" key="13">
    <source>
        <dbReference type="Proteomes" id="UP000000310"/>
    </source>
</evidence>
<dbReference type="OrthoDB" id="649093at2"/>
<dbReference type="InterPro" id="IPR037682">
    <property type="entry name" value="TonB_C"/>
</dbReference>
<feature type="transmembrane region" description="Helical" evidence="10">
    <location>
        <begin position="36"/>
        <end position="53"/>
    </location>
</feature>
<evidence type="ECO:0000256" key="1">
    <source>
        <dbReference type="ARBA" id="ARBA00004383"/>
    </source>
</evidence>
<dbReference type="HOGENOM" id="CLU_013798_1_1_10"/>
<accession>F0S7Q1</accession>
<comment type="subcellular location">
    <subcellularLocation>
        <location evidence="1">Cell inner membrane</location>
        <topology evidence="1">Single-pass membrane protein</topology>
        <orientation evidence="1">Periplasmic side</orientation>
    </subcellularLocation>
</comment>
<feature type="transmembrane region" description="Helical" evidence="10">
    <location>
        <begin position="95"/>
        <end position="119"/>
    </location>
</feature>
<evidence type="ECO:0000256" key="9">
    <source>
        <dbReference type="ARBA" id="ARBA00023136"/>
    </source>
</evidence>
<dbReference type="Pfam" id="PF05569">
    <property type="entry name" value="Peptidase_M56"/>
    <property type="match status" value="1"/>
</dbReference>
<feature type="transmembrane region" description="Helical" evidence="10">
    <location>
        <begin position="254"/>
        <end position="276"/>
    </location>
</feature>
<keyword evidence="4" id="KW-1003">Cell membrane</keyword>
<evidence type="ECO:0000256" key="3">
    <source>
        <dbReference type="ARBA" id="ARBA00022448"/>
    </source>
</evidence>
<dbReference type="EMBL" id="CP002545">
    <property type="protein sequence ID" value="ADY53306.1"/>
    <property type="molecule type" value="Genomic_DNA"/>
</dbReference>
<evidence type="ECO:0000256" key="10">
    <source>
        <dbReference type="SAM" id="Phobius"/>
    </source>
</evidence>
<gene>
    <name evidence="12" type="ordered locus">Pedsa_2765</name>
</gene>
<keyword evidence="3" id="KW-0813">Transport</keyword>
<dbReference type="AlphaFoldDB" id="F0S7Q1"/>
<dbReference type="InterPro" id="IPR008756">
    <property type="entry name" value="Peptidase_M56"/>
</dbReference>
<evidence type="ECO:0000313" key="12">
    <source>
        <dbReference type="EMBL" id="ADY53306.1"/>
    </source>
</evidence>
<dbReference type="Gene3D" id="3.30.1150.10">
    <property type="match status" value="1"/>
</dbReference>
<dbReference type="SUPFAM" id="SSF74653">
    <property type="entry name" value="TolA/TonB C-terminal domain"/>
    <property type="match status" value="1"/>
</dbReference>
<sequence>MTFLGYLFQVNIYLIIFGLFYMLMLRRETFHQLNRFYVLFSSILSLIIPVLKIKGLNASSNTADIVRAWSKIYVAANQSSMHEITTNESFSLGNYIVLFYFSISLLLFGRLIYHIILAIRLKTNSIKKIQAFSFFNQIYVDKDLAHFDTIYKHEQTHAKQYHSADIIFIELICVLNWFNPMAYFYKKEIKHLHEFIADASIIASGISEKKYSKILFGQSFDLNTNKLTNTFFNQSLLKRRIIMLNKKESKRLALFKYGLCTPIFLIAFSLSSFSIAESAPASNFITKTNSIVIKEFFKPIINSGQIKQQISRPITEKPSTMSDEAKNKEQFFSPLYTFLSRNLIFPADAKERGVVSKVLLRFEVGESGVISNYSVLKSTSIKSFENEVIRVMKKNKVSLDVEKGSYNLIFNFILRSDSGDITESQVINSTEGETISEVVIIAFVNNITPSNF</sequence>
<feature type="domain" description="TonB C-terminal" evidence="11">
    <location>
        <begin position="330"/>
        <end position="423"/>
    </location>
</feature>
<keyword evidence="13" id="KW-1185">Reference proteome</keyword>
<reference evidence="12 13" key="1">
    <citation type="journal article" date="2011" name="Stand. Genomic Sci.">
        <title>Complete genome sequence of the gliding, heparinolytic Pedobacter saltans type strain (113).</title>
        <authorList>
            <person name="Liolios K."/>
            <person name="Sikorski J."/>
            <person name="Lu M."/>
            <person name="Nolan M."/>
            <person name="Lapidus A."/>
            <person name="Lucas S."/>
            <person name="Hammon N."/>
            <person name="Deshpande S."/>
            <person name="Cheng J.F."/>
            <person name="Tapia R."/>
            <person name="Han C."/>
            <person name="Goodwin L."/>
            <person name="Pitluck S."/>
            <person name="Huntemann M."/>
            <person name="Ivanova N."/>
            <person name="Pagani I."/>
            <person name="Mavromatis K."/>
            <person name="Ovchinikova G."/>
            <person name="Pati A."/>
            <person name="Chen A."/>
            <person name="Palaniappan K."/>
            <person name="Land M."/>
            <person name="Hauser L."/>
            <person name="Brambilla E.M."/>
            <person name="Kotsyurbenko O."/>
            <person name="Rohde M."/>
            <person name="Tindall B.J."/>
            <person name="Abt B."/>
            <person name="Goker M."/>
            <person name="Detter J.C."/>
            <person name="Woyke T."/>
            <person name="Bristow J."/>
            <person name="Eisen J.A."/>
            <person name="Markowitz V."/>
            <person name="Hugenholtz P."/>
            <person name="Klenk H.P."/>
            <person name="Kyrpides N.C."/>
        </authorList>
    </citation>
    <scope>NUCLEOTIDE SEQUENCE [LARGE SCALE GENOMIC DNA]</scope>
    <source>
        <strain evidence="13">ATCC 51119 / DSM 12145 / JCM 21818 / LMG 10337 / NBRC 100064 / NCIMB 13643</strain>
    </source>
</reference>
<keyword evidence="8 10" id="KW-1133">Transmembrane helix</keyword>
<dbReference type="Pfam" id="PF03544">
    <property type="entry name" value="TonB_C"/>
    <property type="match status" value="1"/>
</dbReference>
<keyword evidence="6 10" id="KW-0812">Transmembrane</keyword>
<dbReference type="InterPro" id="IPR006260">
    <property type="entry name" value="TonB/TolA_C"/>
</dbReference>